<protein>
    <submittedName>
        <fullName evidence="2">Uncharacterized protein</fullName>
    </submittedName>
</protein>
<dbReference type="AlphaFoldDB" id="A0A9X1NME2"/>
<accession>A0A9X1NME2</accession>
<feature type="compositionally biased region" description="Polar residues" evidence="1">
    <location>
        <begin position="195"/>
        <end position="211"/>
    </location>
</feature>
<evidence type="ECO:0000313" key="3">
    <source>
        <dbReference type="Proteomes" id="UP001138997"/>
    </source>
</evidence>
<dbReference type="Proteomes" id="UP001138997">
    <property type="component" value="Unassembled WGS sequence"/>
</dbReference>
<organism evidence="2 3">
    <name type="scientific">Kineosporia babensis</name>
    <dbReference type="NCBI Taxonomy" id="499548"/>
    <lineage>
        <taxon>Bacteria</taxon>
        <taxon>Bacillati</taxon>
        <taxon>Actinomycetota</taxon>
        <taxon>Actinomycetes</taxon>
        <taxon>Kineosporiales</taxon>
        <taxon>Kineosporiaceae</taxon>
        <taxon>Kineosporia</taxon>
    </lineage>
</organism>
<name>A0A9X1NME2_9ACTN</name>
<evidence type="ECO:0000313" key="2">
    <source>
        <dbReference type="EMBL" id="MCD5316396.1"/>
    </source>
</evidence>
<comment type="caution">
    <text evidence="2">The sequence shown here is derived from an EMBL/GenBank/DDBJ whole genome shotgun (WGS) entry which is preliminary data.</text>
</comment>
<dbReference type="RefSeq" id="WP_231449245.1">
    <property type="nucleotide sequence ID" value="NZ_JAJOMB010000029.1"/>
</dbReference>
<sequence length="211" mass="22926">MSKPETEAAPAAPPPEPGSRPEPEVKRLSGRGLLWRALALAVGTLLIVNGSVYGNDTHWPFASMGQFAFRVGDNDSIRSTFLAAVDEDGNLQRVALSHNNIGIARAEVEGQQRNFILEPQMLSALAENYARRHPGSPELVQLWLCQDITELYKGRERGTSIETMVGWPANTLIPESLPEPGGEKVAVDLDAPENSRPNTDESTGQSGQESR</sequence>
<gene>
    <name evidence="2" type="ORF">LR394_36415</name>
</gene>
<reference evidence="2" key="1">
    <citation type="submission" date="2021-11" db="EMBL/GenBank/DDBJ databases">
        <title>Streptomyces corallinus and Kineosporia corallina sp. nov., two new coral-derived marine actinobacteria.</title>
        <authorList>
            <person name="Buangrab K."/>
            <person name="Sutthacheep M."/>
            <person name="Yeemin T."/>
            <person name="Harunari E."/>
            <person name="Igarashi Y."/>
            <person name="Sripreechasak P."/>
            <person name="Kanchanasin P."/>
            <person name="Tanasupawat S."/>
            <person name="Phongsopitanun W."/>
        </authorList>
    </citation>
    <scope>NUCLEOTIDE SEQUENCE</scope>
    <source>
        <strain evidence="2">JCM 31032</strain>
    </source>
</reference>
<feature type="region of interest" description="Disordered" evidence="1">
    <location>
        <begin position="174"/>
        <end position="211"/>
    </location>
</feature>
<dbReference type="EMBL" id="JAJOMB010000029">
    <property type="protein sequence ID" value="MCD5316396.1"/>
    <property type="molecule type" value="Genomic_DNA"/>
</dbReference>
<keyword evidence="3" id="KW-1185">Reference proteome</keyword>
<evidence type="ECO:0000256" key="1">
    <source>
        <dbReference type="SAM" id="MobiDB-lite"/>
    </source>
</evidence>
<feature type="region of interest" description="Disordered" evidence="1">
    <location>
        <begin position="1"/>
        <end position="25"/>
    </location>
</feature>
<proteinExistence type="predicted"/>